<dbReference type="Proteomes" id="UP001634394">
    <property type="component" value="Unassembled WGS sequence"/>
</dbReference>
<keyword evidence="1" id="KW-0479">Metal-binding</keyword>
<evidence type="ECO:0000313" key="6">
    <source>
        <dbReference type="Proteomes" id="UP001634394"/>
    </source>
</evidence>
<organism evidence="5 6">
    <name type="scientific">Sinanodonta woodiana</name>
    <name type="common">Chinese pond mussel</name>
    <name type="synonym">Anodonta woodiana</name>
    <dbReference type="NCBI Taxonomy" id="1069815"/>
    <lineage>
        <taxon>Eukaryota</taxon>
        <taxon>Metazoa</taxon>
        <taxon>Spiralia</taxon>
        <taxon>Lophotrochozoa</taxon>
        <taxon>Mollusca</taxon>
        <taxon>Bivalvia</taxon>
        <taxon>Autobranchia</taxon>
        <taxon>Heteroconchia</taxon>
        <taxon>Palaeoheterodonta</taxon>
        <taxon>Unionida</taxon>
        <taxon>Unionoidea</taxon>
        <taxon>Unionidae</taxon>
        <taxon>Unioninae</taxon>
        <taxon>Sinanodonta</taxon>
    </lineage>
</organism>
<gene>
    <name evidence="5" type="ORF">ACJMK2_010903</name>
</gene>
<evidence type="ECO:0000259" key="4">
    <source>
        <dbReference type="PROSITE" id="PS00497"/>
    </source>
</evidence>
<dbReference type="EMBL" id="JBJQND010000012">
    <property type="protein sequence ID" value="KAL3860839.1"/>
    <property type="molecule type" value="Genomic_DNA"/>
</dbReference>
<dbReference type="SUPFAM" id="SSF48056">
    <property type="entry name" value="Di-copper centre-containing domain"/>
    <property type="match status" value="1"/>
</dbReference>
<feature type="chain" id="PRO_5044791253" description="Tyrosinase copper-binding domain-containing protein" evidence="3">
    <location>
        <begin position="18"/>
        <end position="725"/>
    </location>
</feature>
<dbReference type="InterPro" id="IPR050316">
    <property type="entry name" value="Tyrosinase/Hemocyanin"/>
</dbReference>
<sequence>MFLLSVTAAAFLSVAYALMEEMPMPPELLSCLQAFQAKTNITSTVGEEMFTFCLNKFLWRADSIRWSGYNVTEEDLRLVSSLTTSLLHRAKRQTDPGNAPGTGFRVRREYRMLSDAERNAFHSTLNEMKRSGQYDTFARLHSGIVVNSAHGGPNFFGWHRVYLSLFEEAMRRINRNVSLPYWDSTMDFDMTNPSESILWSSRFLGNGDGVVTSGPFANWDAGGAPLTRNIGGTSRLFSKQDINNILSRCRTREISERTALPQYSVEFIHGGPHNWVGGQMSGLNTAAFEPTFFLLHAFVDYIWELFRIRQRQLCNVNPSVDYPTATNLHASNRAMDGLRGYRNIDGYADYWTQLWYNYESSPSCSRSNPSCRSPYLLCDQVRYVCVSRKREAIGDVPSGFLAAESSAKSRMQEVMIDVGPRFSAPPSDGRSADVQGGFFGGASAVQAEFLRASMGSRFNAPASDGRTADAGFFTFRGVYSNKLHEAAADTITSQPSILPGRNLIRPIQNTFFLNGVADTDKWSYVPVQVIHSRPNGTLYSSFPIHGGIVNFQQDIFSPKRDPQLKAFINPGHPNGYEHCKYDPSGAAQIYVQSDGMNYNGRYADYAIIDARLPVASGIVYMGIKQPTSGMSDAIFSAHDRCGRMCQPQCLVKGSMPPMYKPCSGAVRFTSATPKMYGNTFGDAIMSVWKMKNGDPQHSGGSVPLVMVCNYKDSWPWDHCNQGSGK</sequence>
<name>A0ABD3VGY0_SINWO</name>
<dbReference type="GO" id="GO:0046872">
    <property type="term" value="F:metal ion binding"/>
    <property type="evidence" value="ECO:0007669"/>
    <property type="project" value="UniProtKB-KW"/>
</dbReference>
<dbReference type="InterPro" id="IPR002227">
    <property type="entry name" value="Tyrosinase_Cu-bd"/>
</dbReference>
<keyword evidence="2" id="KW-0186">Copper</keyword>
<dbReference type="PANTHER" id="PTHR11474:SF126">
    <property type="entry name" value="TYROSINASE-LIKE PROTEIN TYR-1-RELATED"/>
    <property type="match status" value="1"/>
</dbReference>
<comment type="caution">
    <text evidence="5">The sequence shown here is derived from an EMBL/GenBank/DDBJ whole genome shotgun (WGS) entry which is preliminary data.</text>
</comment>
<evidence type="ECO:0000256" key="1">
    <source>
        <dbReference type="ARBA" id="ARBA00022723"/>
    </source>
</evidence>
<dbReference type="InterPro" id="IPR008922">
    <property type="entry name" value="Di-copper_centre_dom_sf"/>
</dbReference>
<reference evidence="5 6" key="1">
    <citation type="submission" date="2024-11" db="EMBL/GenBank/DDBJ databases">
        <title>Chromosome-level genome assembly of the freshwater bivalve Anodonta woodiana.</title>
        <authorList>
            <person name="Chen X."/>
        </authorList>
    </citation>
    <scope>NUCLEOTIDE SEQUENCE [LARGE SCALE GENOMIC DNA]</scope>
    <source>
        <strain evidence="5">MN2024</strain>
        <tissue evidence="5">Gills</tissue>
    </source>
</reference>
<dbReference type="AlphaFoldDB" id="A0ABD3VGY0"/>
<dbReference type="PRINTS" id="PR00092">
    <property type="entry name" value="TYROSINASE"/>
</dbReference>
<dbReference type="PROSITE" id="PS00497">
    <property type="entry name" value="TYROSINASE_1"/>
    <property type="match status" value="1"/>
</dbReference>
<proteinExistence type="predicted"/>
<dbReference type="Pfam" id="PF00264">
    <property type="entry name" value="Tyrosinase"/>
    <property type="match status" value="1"/>
</dbReference>
<dbReference type="Gene3D" id="1.10.1280.10">
    <property type="entry name" value="Di-copper center containing domain from catechol oxidase"/>
    <property type="match status" value="1"/>
</dbReference>
<feature type="domain" description="Tyrosinase copper-binding" evidence="4">
    <location>
        <begin position="150"/>
        <end position="167"/>
    </location>
</feature>
<protein>
    <recommendedName>
        <fullName evidence="4">Tyrosinase copper-binding domain-containing protein</fullName>
    </recommendedName>
</protein>
<keyword evidence="6" id="KW-1185">Reference proteome</keyword>
<evidence type="ECO:0000256" key="2">
    <source>
        <dbReference type="ARBA" id="ARBA00023008"/>
    </source>
</evidence>
<evidence type="ECO:0000256" key="3">
    <source>
        <dbReference type="SAM" id="SignalP"/>
    </source>
</evidence>
<evidence type="ECO:0000313" key="5">
    <source>
        <dbReference type="EMBL" id="KAL3860839.1"/>
    </source>
</evidence>
<dbReference type="PANTHER" id="PTHR11474">
    <property type="entry name" value="TYROSINASE FAMILY MEMBER"/>
    <property type="match status" value="1"/>
</dbReference>
<feature type="signal peptide" evidence="3">
    <location>
        <begin position="1"/>
        <end position="17"/>
    </location>
</feature>
<accession>A0ABD3VGY0</accession>
<keyword evidence="3" id="KW-0732">Signal</keyword>